<evidence type="ECO:0000259" key="1">
    <source>
        <dbReference type="Pfam" id="PF16490"/>
    </source>
</evidence>
<gene>
    <name evidence="2" type="ORF">FGG15_08115</name>
</gene>
<dbReference type="SUPFAM" id="SSF51735">
    <property type="entry name" value="NAD(P)-binding Rossmann-fold domains"/>
    <property type="match status" value="1"/>
</dbReference>
<name>A0ABY2WR68_9FLAO</name>
<keyword evidence="3" id="KW-1185">Reference proteome</keyword>
<dbReference type="InterPro" id="IPR036291">
    <property type="entry name" value="NAD(P)-bd_dom_sf"/>
</dbReference>
<evidence type="ECO:0000313" key="3">
    <source>
        <dbReference type="Proteomes" id="UP000751614"/>
    </source>
</evidence>
<dbReference type="RefSeq" id="WP_138835049.1">
    <property type="nucleotide sequence ID" value="NZ_VCNI01000001.1"/>
</dbReference>
<dbReference type="Proteomes" id="UP000751614">
    <property type="component" value="Unassembled WGS sequence"/>
</dbReference>
<dbReference type="InterPro" id="IPR032459">
    <property type="entry name" value="Oxidoreduct_C"/>
</dbReference>
<dbReference type="Gene3D" id="3.40.50.720">
    <property type="entry name" value="NAD(P)-binding Rossmann-like Domain"/>
    <property type="match status" value="1"/>
</dbReference>
<sequence>MKSNLNLFFLAIALLVASCKQDQKESDKKEMVAQQFTGSQGEVKLITLDPGHFHAGLILKTMYDQMNPEVHVYAPDGADLNQYLQRIEGFNNSEQDPTSWNLKVYRGDDFFERMLSDKAGNVMNVSGNNAKKTEYILKSVEAGINVFADKPMVINADDYPSLEMAFKLAEEKGLLIYDIMTERYEITTMLQRELSQVPEVFGELLPGTPDKPAITKESVHHFSKLVAGQPLIRPAWFFDTEQQGEGLVDVNTHLVDLIQWETFPEQILSKEDVELISARRWTTDLTPEMFQSVTQLEEYPEYLIKNVKGDTLKVHSNGELVYKLKGIHAKASVIWNFKAPESAKDTHYSIMRGSKSNLIIEQGEKEAYKPTLYIKTKNQQPTAEILQHAVAELSKAYPGLDLEKVGDELWKVGIPEKYKVGHEAHFGQVTEKYLQFLKDGQLPEWEIPNMLVKYYTTTEALKLAKQQP</sequence>
<evidence type="ECO:0000313" key="2">
    <source>
        <dbReference type="EMBL" id="TMU57497.1"/>
    </source>
</evidence>
<accession>A0ABY2WR68</accession>
<comment type="caution">
    <text evidence="2">The sequence shown here is derived from an EMBL/GenBank/DDBJ whole genome shotgun (WGS) entry which is preliminary data.</text>
</comment>
<dbReference type="EMBL" id="VCNI01000001">
    <property type="protein sequence ID" value="TMU57497.1"/>
    <property type="molecule type" value="Genomic_DNA"/>
</dbReference>
<dbReference type="PROSITE" id="PS51257">
    <property type="entry name" value="PROKAR_LIPOPROTEIN"/>
    <property type="match status" value="1"/>
</dbReference>
<reference evidence="2 3" key="1">
    <citation type="submission" date="2019-05" db="EMBL/GenBank/DDBJ databases">
        <title>Flagellimonas sp. AsT0115, sp. nov., isolated from a marine red algae, Asparagopsis taxiformis.</title>
        <authorList>
            <person name="Kim J."/>
            <person name="Jeong S.E."/>
            <person name="Jeon C.O."/>
        </authorList>
    </citation>
    <scope>NUCLEOTIDE SEQUENCE [LARGE SCALE GENOMIC DNA]</scope>
    <source>
        <strain evidence="2 3">AsT0115</strain>
    </source>
</reference>
<protein>
    <submittedName>
        <fullName evidence="2">Oxidoreductase</fullName>
    </submittedName>
</protein>
<feature type="domain" description="Putative oxidoreductase C-terminal" evidence="1">
    <location>
        <begin position="190"/>
        <end position="465"/>
    </location>
</feature>
<proteinExistence type="predicted"/>
<dbReference type="Pfam" id="PF16490">
    <property type="entry name" value="Oxidoreduct_C"/>
    <property type="match status" value="1"/>
</dbReference>
<organism evidence="2 3">
    <name type="scientific">Flagellimonas algicola</name>
    <dbReference type="NCBI Taxonomy" id="2583815"/>
    <lineage>
        <taxon>Bacteria</taxon>
        <taxon>Pseudomonadati</taxon>
        <taxon>Bacteroidota</taxon>
        <taxon>Flavobacteriia</taxon>
        <taxon>Flavobacteriales</taxon>
        <taxon>Flavobacteriaceae</taxon>
        <taxon>Flagellimonas</taxon>
    </lineage>
</organism>